<dbReference type="Gene3D" id="2.40.50.140">
    <property type="entry name" value="Nucleic acid-binding proteins"/>
    <property type="match status" value="6"/>
</dbReference>
<dbReference type="HOGENOM" id="CLU_019441_0_0_2"/>
<evidence type="ECO:0000313" key="4">
    <source>
        <dbReference type="EMBL" id="EFC92897.1"/>
    </source>
</evidence>
<dbReference type="InterPro" id="IPR051231">
    <property type="entry name" value="SOSS-B"/>
</dbReference>
<dbReference type="PATRIC" id="fig|521002.11.peg.445"/>
<dbReference type="PANTHER" id="PTHR13356:SF0">
    <property type="entry name" value="SOSS COMPLEX SUBUNIT B HOMOLOG"/>
    <property type="match status" value="1"/>
</dbReference>
<dbReference type="Pfam" id="PF01336">
    <property type="entry name" value="tRNA_anti-codon"/>
    <property type="match status" value="1"/>
</dbReference>
<dbReference type="AlphaFoldDB" id="D2ZNQ0"/>
<feature type="domain" description="Replication factor A C-terminal" evidence="3">
    <location>
        <begin position="669"/>
        <end position="790"/>
    </location>
</feature>
<evidence type="ECO:0000313" key="5">
    <source>
        <dbReference type="Proteomes" id="UP000004028"/>
    </source>
</evidence>
<dbReference type="RefSeq" id="WP_004032581.1">
    <property type="nucleotide sequence ID" value="NZ_GG704759.1"/>
</dbReference>
<evidence type="ECO:0000256" key="1">
    <source>
        <dbReference type="ARBA" id="ARBA00023125"/>
    </source>
</evidence>
<comment type="caution">
    <text evidence="4">The sequence shown here is derived from an EMBL/GenBank/DDBJ whole genome shotgun (WGS) entry which is preliminary data.</text>
</comment>
<dbReference type="PANTHER" id="PTHR13356">
    <property type="entry name" value="OB FOLD NUCLEIC ACID BINDING PROTEIN-RELATED"/>
    <property type="match status" value="1"/>
</dbReference>
<dbReference type="GO" id="GO:0000724">
    <property type="term" value="P:double-strand break repair via homologous recombination"/>
    <property type="evidence" value="ECO:0007669"/>
    <property type="project" value="TreeGrafter"/>
</dbReference>
<dbReference type="GO" id="GO:0003677">
    <property type="term" value="F:DNA binding"/>
    <property type="evidence" value="ECO:0007669"/>
    <property type="project" value="UniProtKB-KW"/>
</dbReference>
<proteinExistence type="predicted"/>
<dbReference type="GO" id="GO:0010212">
    <property type="term" value="P:response to ionizing radiation"/>
    <property type="evidence" value="ECO:0007669"/>
    <property type="project" value="TreeGrafter"/>
</dbReference>
<reference evidence="4 5" key="1">
    <citation type="submission" date="2010-01" db="EMBL/GenBank/DDBJ databases">
        <authorList>
            <person name="Weinstock G."/>
            <person name="Sodergren E."/>
            <person name="Clifton S."/>
            <person name="Fulton L."/>
            <person name="Fulton B."/>
            <person name="Courtney L."/>
            <person name="Fronick C."/>
            <person name="Harrison M."/>
            <person name="Strong C."/>
            <person name="Farmer C."/>
            <person name="Delahaunty K."/>
            <person name="Markovic C."/>
            <person name="Hall O."/>
            <person name="Minx P."/>
            <person name="Tomlinson C."/>
            <person name="Mitreva M."/>
            <person name="Nelson J."/>
            <person name="Hou S."/>
            <person name="Wollam A."/>
            <person name="Pepin K.H."/>
            <person name="Johnson M."/>
            <person name="Bhonagiri V."/>
            <person name="Nash W.E."/>
            <person name="Warren W."/>
            <person name="Chinwalla A."/>
            <person name="Mardis E.R."/>
            <person name="Wilson R.K."/>
        </authorList>
    </citation>
    <scope>NUCLEOTIDE SEQUENCE [LARGE SCALE GENOMIC DNA]</scope>
    <source>
        <strain evidence="4 5">DSM 2374</strain>
    </source>
</reference>
<feature type="domain" description="OB" evidence="2">
    <location>
        <begin position="79"/>
        <end position="138"/>
    </location>
</feature>
<dbReference type="EMBL" id="ABYV02000006">
    <property type="protein sequence ID" value="EFC92897.1"/>
    <property type="molecule type" value="Genomic_DNA"/>
</dbReference>
<evidence type="ECO:0000259" key="2">
    <source>
        <dbReference type="Pfam" id="PF01336"/>
    </source>
</evidence>
<protein>
    <submittedName>
        <fullName evidence="4">Nucleic acid-binding domain protein</fullName>
    </submittedName>
</protein>
<accession>D2ZNQ0</accession>
<dbReference type="InterPro" id="IPR013955">
    <property type="entry name" value="Rep_factor-A_C"/>
</dbReference>
<dbReference type="Pfam" id="PF08646">
    <property type="entry name" value="Rep_fac-A_C"/>
    <property type="match status" value="1"/>
</dbReference>
<dbReference type="SUPFAM" id="SSF50249">
    <property type="entry name" value="Nucleic acid-binding proteins"/>
    <property type="match status" value="6"/>
</dbReference>
<dbReference type="Proteomes" id="UP000004028">
    <property type="component" value="Unassembled WGS sequence"/>
</dbReference>
<dbReference type="InterPro" id="IPR012340">
    <property type="entry name" value="NA-bd_OB-fold"/>
</dbReference>
<gene>
    <name evidence="4" type="ORF">METSMIF1_02457</name>
</gene>
<dbReference type="CDD" id="cd04491">
    <property type="entry name" value="SoSSB_OBF"/>
    <property type="match status" value="5"/>
</dbReference>
<organism evidence="4 5">
    <name type="scientific">Methanobrevibacter smithii DSM 2374</name>
    <dbReference type="NCBI Taxonomy" id="521002"/>
    <lineage>
        <taxon>Archaea</taxon>
        <taxon>Methanobacteriati</taxon>
        <taxon>Methanobacteriota</taxon>
        <taxon>Methanomada group</taxon>
        <taxon>Methanobacteria</taxon>
        <taxon>Methanobacteriales</taxon>
        <taxon>Methanobacteriaceae</taxon>
        <taxon>Methanobrevibacter</taxon>
    </lineage>
</organism>
<dbReference type="NCBIfam" id="NF009030">
    <property type="entry name" value="PRK12366.1-1"/>
    <property type="match status" value="1"/>
</dbReference>
<keyword evidence="1" id="KW-0238">DNA-binding</keyword>
<dbReference type="InterPro" id="IPR004365">
    <property type="entry name" value="NA-bd_OB_tRNA"/>
</dbReference>
<name>D2ZNQ0_METSM</name>
<sequence length="800" mass="89940">MDNEILELYEQVKDKLTIEEFQARINDISKENEAFDFMNDLSSAKLVVANILGPSEDDQKSNGEILNIGDLEQGSQAAIVGRIMSISNPKSFKTRKGKSGQVCNIELEDNTGKIRVVLWTENIKLLKNFKEGNIVKITDIDIKEGYGGNNEANLRPRSTITHFKEADLSKFPPYDGTITDIEDLVFDETKKLEENKADIIARIVRIPTPRTYEKNGKEGKVTSLELKDATGEISYTLWNKNVDLIDELGLDAGDSVKILGAQVRERNGELSLTHWDGRIIKGDFDVPEFTQEFIKIGDITEQNNIAIKGVISKLQDIRTFTRKSDGSEGKLRNFDVSDDTGSIRTTIWGNDTDILLTKGDIVKIIGADARFDDYTDSGYSLNTNFNTQLSINPENLSDEELDIFDEIKQKVSQIKRLSEVEEFDEDGIEVDVIGRMFAIGEINEFQRDDGSVGYARSAKFSDGEGRVGLTFWDQKAKQEYKTGGAYKIENAKVRLGMYEVELNIGGSARVIELPEDSDQARFLPSFKTIETMLYSHKSIADVEEDDEGIIVTGRIIESSDVREFDRTDGSKGYVKSLEIADNSGSINVTLWNENAKKEWNVGDAIKFQDPQISFRNDSLEINVSRSTSILEPDESEIDDLPTYDELKESIYVPKTIEALENDDRNVRITGTLKEVFGNKILITKCPSCGNTVDQSSDDFVCSFCGEPIDEPRYLLMVPARLEDDTGEISITFFDNLAEELLDMKKEDIINLTDNGSDLGPMEGRIDDLNGLTVEVITNVSFDDYNEEIRLNPKRILSKYY</sequence>
<evidence type="ECO:0000259" key="3">
    <source>
        <dbReference type="Pfam" id="PF08646"/>
    </source>
</evidence>